<reference evidence="10 11" key="1">
    <citation type="journal article" date="2021" name="Environ. Microbiol.">
        <title>Genetic insights into the dark matter of the mammalian gut microbiota through targeted genome reconstruction.</title>
        <authorList>
            <person name="Lugli G.A."/>
            <person name="Alessandri G."/>
            <person name="Milani C."/>
            <person name="Viappiani A."/>
            <person name="Fontana F."/>
            <person name="Tarracchini C."/>
            <person name="Mancabelli L."/>
            <person name="Argentini C."/>
            <person name="Ruiz L."/>
            <person name="Margolles A."/>
            <person name="van Sinderen D."/>
            <person name="Turroni F."/>
            <person name="Ventura M."/>
        </authorList>
    </citation>
    <scope>NUCLEOTIDE SEQUENCE [LARGE SCALE GENOMIC DNA]</scope>
    <source>
        <strain evidence="10 11">MA2</strain>
    </source>
</reference>
<evidence type="ECO:0000256" key="6">
    <source>
        <dbReference type="ARBA" id="ARBA00023163"/>
    </source>
</evidence>
<feature type="region of interest" description="Disordered" evidence="8">
    <location>
        <begin position="51"/>
        <end position="72"/>
    </location>
</feature>
<dbReference type="InterPro" id="IPR011129">
    <property type="entry name" value="CSD"/>
</dbReference>
<sequence length="72" mass="7772">MAQGTVKFFSNGKGYGFITPEGGGEDVFVHYSVIQGEGFKTLDEGDKVEYEAEKGPKGMQATKGHQAVISRE</sequence>
<keyword evidence="11" id="KW-1185">Reference proteome</keyword>
<evidence type="ECO:0000259" key="9">
    <source>
        <dbReference type="PROSITE" id="PS51857"/>
    </source>
</evidence>
<feature type="domain" description="CSD" evidence="9">
    <location>
        <begin position="1"/>
        <end position="72"/>
    </location>
</feature>
<dbReference type="Proteomes" id="UP000773064">
    <property type="component" value="Unassembled WGS sequence"/>
</dbReference>
<dbReference type="CDD" id="cd04458">
    <property type="entry name" value="CSP_CDS"/>
    <property type="match status" value="1"/>
</dbReference>
<dbReference type="PANTHER" id="PTHR46565">
    <property type="entry name" value="COLD SHOCK DOMAIN PROTEIN 2"/>
    <property type="match status" value="1"/>
</dbReference>
<dbReference type="Pfam" id="PF00313">
    <property type="entry name" value="CSD"/>
    <property type="match status" value="1"/>
</dbReference>
<organism evidence="10 11">
    <name type="scientific">Bifidobacterium santillanense</name>
    <dbReference type="NCBI Taxonomy" id="2809028"/>
    <lineage>
        <taxon>Bacteria</taxon>
        <taxon>Bacillati</taxon>
        <taxon>Actinomycetota</taxon>
        <taxon>Actinomycetes</taxon>
        <taxon>Bifidobacteriales</taxon>
        <taxon>Bifidobacteriaceae</taxon>
        <taxon>Bifidobacterium</taxon>
    </lineage>
</organism>
<dbReference type="RefSeq" id="WP_214357578.1">
    <property type="nucleotide sequence ID" value="NZ_JAFEJS010000002.1"/>
</dbReference>
<evidence type="ECO:0000256" key="4">
    <source>
        <dbReference type="ARBA" id="ARBA00023125"/>
    </source>
</evidence>
<evidence type="ECO:0000256" key="5">
    <source>
        <dbReference type="ARBA" id="ARBA00023159"/>
    </source>
</evidence>
<name>A0ABS5UMY8_9BIFI</name>
<dbReference type="PANTHER" id="PTHR46565:SF20">
    <property type="entry name" value="COLD SHOCK DOMAIN-CONTAINING PROTEIN 4"/>
    <property type="match status" value="1"/>
</dbReference>
<evidence type="ECO:0000256" key="2">
    <source>
        <dbReference type="ARBA" id="ARBA00022490"/>
    </source>
</evidence>
<comment type="subcellular location">
    <subcellularLocation>
        <location evidence="1 7">Cytoplasm</location>
    </subcellularLocation>
</comment>
<dbReference type="InterPro" id="IPR002059">
    <property type="entry name" value="CSP_DNA-bd"/>
</dbReference>
<dbReference type="PRINTS" id="PR00050">
    <property type="entry name" value="COLDSHOCK"/>
</dbReference>
<proteinExistence type="predicted"/>
<dbReference type="EMBL" id="JAFEJS010000002">
    <property type="protein sequence ID" value="MBT1172281.1"/>
    <property type="molecule type" value="Genomic_DNA"/>
</dbReference>
<dbReference type="PIRSF" id="PIRSF002599">
    <property type="entry name" value="Cold_shock_A"/>
    <property type="match status" value="1"/>
</dbReference>
<keyword evidence="4" id="KW-0238">DNA-binding</keyword>
<keyword evidence="3" id="KW-0805">Transcription regulation</keyword>
<keyword evidence="5" id="KW-0010">Activator</keyword>
<accession>A0ABS5UMY8</accession>
<dbReference type="InterPro" id="IPR019844">
    <property type="entry name" value="CSD_CS"/>
</dbReference>
<comment type="caution">
    <text evidence="10">The sequence shown here is derived from an EMBL/GenBank/DDBJ whole genome shotgun (WGS) entry which is preliminary data.</text>
</comment>
<evidence type="ECO:0000313" key="11">
    <source>
        <dbReference type="Proteomes" id="UP000773064"/>
    </source>
</evidence>
<dbReference type="PROSITE" id="PS00352">
    <property type="entry name" value="CSD_1"/>
    <property type="match status" value="1"/>
</dbReference>
<keyword evidence="6" id="KW-0804">Transcription</keyword>
<dbReference type="PROSITE" id="PS51857">
    <property type="entry name" value="CSD_2"/>
    <property type="match status" value="1"/>
</dbReference>
<dbReference type="SMART" id="SM00357">
    <property type="entry name" value="CSP"/>
    <property type="match status" value="1"/>
</dbReference>
<evidence type="ECO:0000256" key="7">
    <source>
        <dbReference type="RuleBase" id="RU000408"/>
    </source>
</evidence>
<dbReference type="SUPFAM" id="SSF50249">
    <property type="entry name" value="Nucleic acid-binding proteins"/>
    <property type="match status" value="1"/>
</dbReference>
<evidence type="ECO:0000256" key="1">
    <source>
        <dbReference type="ARBA" id="ARBA00004496"/>
    </source>
</evidence>
<evidence type="ECO:0000256" key="3">
    <source>
        <dbReference type="ARBA" id="ARBA00023015"/>
    </source>
</evidence>
<protein>
    <submittedName>
        <fullName evidence="10">Cold-shock protein</fullName>
    </submittedName>
</protein>
<evidence type="ECO:0000256" key="8">
    <source>
        <dbReference type="SAM" id="MobiDB-lite"/>
    </source>
</evidence>
<gene>
    <name evidence="10" type="ORF">JS528_02670</name>
</gene>
<dbReference type="InterPro" id="IPR012340">
    <property type="entry name" value="NA-bd_OB-fold"/>
</dbReference>
<dbReference type="Gene3D" id="2.40.50.140">
    <property type="entry name" value="Nucleic acid-binding proteins"/>
    <property type="match status" value="1"/>
</dbReference>
<keyword evidence="2" id="KW-0963">Cytoplasm</keyword>
<evidence type="ECO:0000313" key="10">
    <source>
        <dbReference type="EMBL" id="MBT1172281.1"/>
    </source>
</evidence>
<dbReference type="InterPro" id="IPR012156">
    <property type="entry name" value="Cold_shock_CspA"/>
</dbReference>